<feature type="transmembrane region" description="Helical" evidence="2">
    <location>
        <begin position="46"/>
        <end position="68"/>
    </location>
</feature>
<evidence type="ECO:0000256" key="2">
    <source>
        <dbReference type="SAM" id="Phobius"/>
    </source>
</evidence>
<gene>
    <name evidence="3" type="ORF">L0M17_04595</name>
</gene>
<name>A0ABS9TXX4_9MICC</name>
<dbReference type="Proteomes" id="UP001202922">
    <property type="component" value="Unassembled WGS sequence"/>
</dbReference>
<dbReference type="RefSeq" id="WP_241051881.1">
    <property type="nucleotide sequence ID" value="NZ_JAKZBV010000001.1"/>
</dbReference>
<evidence type="ECO:0000313" key="3">
    <source>
        <dbReference type="EMBL" id="MCH6469273.1"/>
    </source>
</evidence>
<feature type="transmembrane region" description="Helical" evidence="2">
    <location>
        <begin position="20"/>
        <end position="40"/>
    </location>
</feature>
<keyword evidence="4" id="KW-1185">Reference proteome</keyword>
<keyword evidence="2" id="KW-0812">Transmembrane</keyword>
<keyword evidence="2" id="KW-0472">Membrane</keyword>
<sequence>MSTSIGQQGNKQGPRVGTIVWGAVVVAIAGLLVASRLGWFTVDPSVAAVAILILAGLGLVVGGGLAAARSRRAVDGGEPPTPDTEDQRPSPYETGPYEAPYETPSSYKAPGSYKSNTPTQD</sequence>
<reference evidence="3 4" key="1">
    <citation type="submission" date="2022-03" db="EMBL/GenBank/DDBJ databases">
        <title>Sinomonas sp. isolated from a soil.</title>
        <authorList>
            <person name="Han J."/>
            <person name="Kim D.-U."/>
        </authorList>
    </citation>
    <scope>NUCLEOTIDE SEQUENCE [LARGE SCALE GENOMIC DNA]</scope>
    <source>
        <strain evidence="3 4">5-5</strain>
    </source>
</reference>
<evidence type="ECO:0000256" key="1">
    <source>
        <dbReference type="SAM" id="MobiDB-lite"/>
    </source>
</evidence>
<proteinExistence type="predicted"/>
<organism evidence="3 4">
    <name type="scientific">Sinomonas terrae</name>
    <dbReference type="NCBI Taxonomy" id="2908838"/>
    <lineage>
        <taxon>Bacteria</taxon>
        <taxon>Bacillati</taxon>
        <taxon>Actinomycetota</taxon>
        <taxon>Actinomycetes</taxon>
        <taxon>Micrococcales</taxon>
        <taxon>Micrococcaceae</taxon>
        <taxon>Sinomonas</taxon>
    </lineage>
</organism>
<comment type="caution">
    <text evidence="3">The sequence shown here is derived from an EMBL/GenBank/DDBJ whole genome shotgun (WGS) entry which is preliminary data.</text>
</comment>
<protein>
    <submittedName>
        <fullName evidence="3">Uncharacterized protein</fullName>
    </submittedName>
</protein>
<keyword evidence="2" id="KW-1133">Transmembrane helix</keyword>
<accession>A0ABS9TXX4</accession>
<feature type="region of interest" description="Disordered" evidence="1">
    <location>
        <begin position="69"/>
        <end position="121"/>
    </location>
</feature>
<evidence type="ECO:0000313" key="4">
    <source>
        <dbReference type="Proteomes" id="UP001202922"/>
    </source>
</evidence>
<dbReference type="EMBL" id="JAKZBV010000001">
    <property type="protein sequence ID" value="MCH6469273.1"/>
    <property type="molecule type" value="Genomic_DNA"/>
</dbReference>